<evidence type="ECO:0000313" key="4">
    <source>
        <dbReference type="Proteomes" id="UP000050280"/>
    </source>
</evidence>
<keyword evidence="4" id="KW-1185">Reference proteome</keyword>
<comment type="caution">
    <text evidence="3">The sequence shown here is derived from an EMBL/GenBank/DDBJ whole genome shotgun (WGS) entry which is preliminary data.</text>
</comment>
<feature type="transmembrane region" description="Helical" evidence="1">
    <location>
        <begin position="41"/>
        <end position="63"/>
    </location>
</feature>
<feature type="transmembrane region" description="Helical" evidence="1">
    <location>
        <begin position="392"/>
        <end position="414"/>
    </location>
</feature>
<feature type="transmembrane region" description="Helical" evidence="1">
    <location>
        <begin position="75"/>
        <end position="93"/>
    </location>
</feature>
<sequence length="432" mass="48684">MNQHLKRQLNELVDASVIQQATANDIEAYYTAKHAEKPNRLFTVFGVLGALLSGLGIILIIAHNWDGMGKTLKCVLAFMPLLLGQALCAYATIKNKGNTWKESSSIFLLLSVGATISLVSQIYHIPGDISDFLLVWIFVTAPVMYLFRSNAAVIFHLVLSTYYACEIGYDFKGISPWWYWVFLAWMVPFYINSLKKGGQAHLIGVLNWLLPLSLTLVLGAFAKETGLSILLYLGLFGLFYNIGQLPHFKKQKLRRNGYAALGSLGTVLLLILMTFEWYWKEAKLETEHGQTIIITLVIHTTALGILAYNLRNHYAQRYQLLQYAFLIIGVLYLTAILGDVLQMILTNILVAAIGLKTVYKGINKANYAILNYGLLIISTIIICRFFDTNIDFILRGTLFIAIGMGFFFTNFLLLKKQQRNKLTLNPKKEDNV</sequence>
<dbReference type="STRING" id="1300341.I595_1619"/>
<dbReference type="Proteomes" id="UP000050280">
    <property type="component" value="Unassembled WGS sequence"/>
</dbReference>
<dbReference type="AlphaFoldDB" id="A0A0P7AU32"/>
<feature type="transmembrane region" description="Helical" evidence="1">
    <location>
        <begin position="177"/>
        <end position="194"/>
    </location>
</feature>
<keyword evidence="1" id="KW-1133">Transmembrane helix</keyword>
<feature type="transmembrane region" description="Helical" evidence="1">
    <location>
        <begin position="291"/>
        <end position="308"/>
    </location>
</feature>
<feature type="domain" description="DUF2157" evidence="2">
    <location>
        <begin position="11"/>
        <end position="152"/>
    </location>
</feature>
<feature type="transmembrane region" description="Helical" evidence="1">
    <location>
        <begin position="369"/>
        <end position="386"/>
    </location>
</feature>
<evidence type="ECO:0000256" key="1">
    <source>
        <dbReference type="SAM" id="Phobius"/>
    </source>
</evidence>
<feature type="transmembrane region" description="Helical" evidence="1">
    <location>
        <begin position="320"/>
        <end position="338"/>
    </location>
</feature>
<feature type="transmembrane region" description="Helical" evidence="1">
    <location>
        <begin position="344"/>
        <end position="362"/>
    </location>
</feature>
<gene>
    <name evidence="3" type="ORF">I595_1619</name>
</gene>
<feature type="transmembrane region" description="Helical" evidence="1">
    <location>
        <begin position="105"/>
        <end position="123"/>
    </location>
</feature>
<protein>
    <recommendedName>
        <fullName evidence="2">DUF2157 domain-containing protein</fullName>
    </recommendedName>
</protein>
<organism evidence="3 4">
    <name type="scientific">Croceitalea dokdonensis DOKDO 023</name>
    <dbReference type="NCBI Taxonomy" id="1300341"/>
    <lineage>
        <taxon>Bacteria</taxon>
        <taxon>Pseudomonadati</taxon>
        <taxon>Bacteroidota</taxon>
        <taxon>Flavobacteriia</taxon>
        <taxon>Flavobacteriales</taxon>
        <taxon>Flavobacteriaceae</taxon>
        <taxon>Croceitalea</taxon>
    </lineage>
</organism>
<dbReference type="OrthoDB" id="642680at2"/>
<evidence type="ECO:0000259" key="2">
    <source>
        <dbReference type="Pfam" id="PF09925"/>
    </source>
</evidence>
<feature type="transmembrane region" description="Helical" evidence="1">
    <location>
        <begin position="129"/>
        <end position="147"/>
    </location>
</feature>
<name>A0A0P7AU32_9FLAO</name>
<dbReference type="EMBL" id="LDJX01000003">
    <property type="protein sequence ID" value="KPM31971.1"/>
    <property type="molecule type" value="Genomic_DNA"/>
</dbReference>
<feature type="transmembrane region" description="Helical" evidence="1">
    <location>
        <begin position="227"/>
        <end position="245"/>
    </location>
</feature>
<feature type="transmembrane region" description="Helical" evidence="1">
    <location>
        <begin position="257"/>
        <end position="279"/>
    </location>
</feature>
<dbReference type="Pfam" id="PF09925">
    <property type="entry name" value="DUF2157"/>
    <property type="match status" value="1"/>
</dbReference>
<reference evidence="3 4" key="1">
    <citation type="submission" date="2015-09" db="EMBL/GenBank/DDBJ databases">
        <title>Genome sequence of the marine flavobacterium Croceitalea dokdonensis DOKDO 023 that contains proton- and sodium-pumping rhodopsins.</title>
        <authorList>
            <person name="Kwon S.-K."/>
            <person name="Lee H.K."/>
            <person name="Kwak M.-J."/>
            <person name="Kim J.F."/>
        </authorList>
    </citation>
    <scope>NUCLEOTIDE SEQUENCE [LARGE SCALE GENOMIC DNA]</scope>
    <source>
        <strain evidence="3 4">DOKDO 023</strain>
    </source>
</reference>
<feature type="transmembrane region" description="Helical" evidence="1">
    <location>
        <begin position="201"/>
        <end position="221"/>
    </location>
</feature>
<dbReference type="RefSeq" id="WP_054558797.1">
    <property type="nucleotide sequence ID" value="NZ_LDJX01000003.1"/>
</dbReference>
<dbReference type="InterPro" id="IPR018677">
    <property type="entry name" value="DUF2157"/>
</dbReference>
<keyword evidence="1" id="KW-0472">Membrane</keyword>
<keyword evidence="1" id="KW-0812">Transmembrane</keyword>
<accession>A0A0P7AU32</accession>
<proteinExistence type="predicted"/>
<evidence type="ECO:0000313" key="3">
    <source>
        <dbReference type="EMBL" id="KPM31971.1"/>
    </source>
</evidence>